<dbReference type="InterPro" id="IPR006135">
    <property type="entry name" value="T3SS_substrate_exporter"/>
</dbReference>
<organism evidence="1 2">
    <name type="scientific">Clostridium amylolyticum</name>
    <dbReference type="NCBI Taxonomy" id="1121298"/>
    <lineage>
        <taxon>Bacteria</taxon>
        <taxon>Bacillati</taxon>
        <taxon>Bacillota</taxon>
        <taxon>Clostridia</taxon>
        <taxon>Eubacteriales</taxon>
        <taxon>Clostridiaceae</taxon>
        <taxon>Clostridium</taxon>
    </lineage>
</organism>
<gene>
    <name evidence="1" type="ORF">SAMN05444401_3105</name>
</gene>
<keyword evidence="1" id="KW-0282">Flagellum</keyword>
<sequence>MSHRRKAAALKYENNFEAPVVTAAGAGFIADKIIDLAKEASVPVVSNKELTELLLNVNIGDYIPSELYEAAAYIIAYVADIDKASERK</sequence>
<dbReference type="AlphaFoldDB" id="A0A1M6JHS4"/>
<name>A0A1M6JHS4_9CLOT</name>
<dbReference type="EMBL" id="FQZO01000005">
    <property type="protein sequence ID" value="SHJ46213.1"/>
    <property type="molecule type" value="Genomic_DNA"/>
</dbReference>
<protein>
    <submittedName>
        <fullName evidence="1">Flagellar biosynthesis protein</fullName>
    </submittedName>
</protein>
<dbReference type="RefSeq" id="WP_073008638.1">
    <property type="nucleotide sequence ID" value="NZ_FQZO01000005.1"/>
</dbReference>
<dbReference type="OrthoDB" id="9810419at2"/>
<dbReference type="Proteomes" id="UP000184080">
    <property type="component" value="Unassembled WGS sequence"/>
</dbReference>
<dbReference type="GO" id="GO:0009306">
    <property type="term" value="P:protein secretion"/>
    <property type="evidence" value="ECO:0007669"/>
    <property type="project" value="InterPro"/>
</dbReference>
<evidence type="ECO:0000313" key="1">
    <source>
        <dbReference type="EMBL" id="SHJ46213.1"/>
    </source>
</evidence>
<dbReference type="PANTHER" id="PTHR30531">
    <property type="entry name" value="FLAGELLAR BIOSYNTHETIC PROTEIN FLHB"/>
    <property type="match status" value="1"/>
</dbReference>
<reference evidence="1 2" key="1">
    <citation type="submission" date="2016-11" db="EMBL/GenBank/DDBJ databases">
        <authorList>
            <person name="Jaros S."/>
            <person name="Januszkiewicz K."/>
            <person name="Wedrychowicz H."/>
        </authorList>
    </citation>
    <scope>NUCLEOTIDE SEQUENCE [LARGE SCALE GENOMIC DNA]</scope>
    <source>
        <strain evidence="1 2">DSM 21864</strain>
    </source>
</reference>
<dbReference type="SUPFAM" id="SSF160544">
    <property type="entry name" value="EscU C-terminal domain-like"/>
    <property type="match status" value="1"/>
</dbReference>
<evidence type="ECO:0000313" key="2">
    <source>
        <dbReference type="Proteomes" id="UP000184080"/>
    </source>
</evidence>
<dbReference type="Pfam" id="PF01312">
    <property type="entry name" value="Bac_export_2"/>
    <property type="match status" value="1"/>
</dbReference>
<dbReference type="STRING" id="1121298.SAMN05444401_3105"/>
<dbReference type="GO" id="GO:0005886">
    <property type="term" value="C:plasma membrane"/>
    <property type="evidence" value="ECO:0007669"/>
    <property type="project" value="TreeGrafter"/>
</dbReference>
<keyword evidence="1" id="KW-0969">Cilium</keyword>
<dbReference type="Gene3D" id="3.40.1690.10">
    <property type="entry name" value="secretion proteins EscU"/>
    <property type="match status" value="1"/>
</dbReference>
<keyword evidence="1" id="KW-0966">Cell projection</keyword>
<proteinExistence type="predicted"/>
<accession>A0A1M6JHS4</accession>
<dbReference type="InterPro" id="IPR029025">
    <property type="entry name" value="T3SS_substrate_exporter_C"/>
</dbReference>
<keyword evidence="2" id="KW-1185">Reference proteome</keyword>
<dbReference type="PANTHER" id="PTHR30531:SF12">
    <property type="entry name" value="FLAGELLAR BIOSYNTHETIC PROTEIN FLHB"/>
    <property type="match status" value="1"/>
</dbReference>